<feature type="region of interest" description="Disordered" evidence="1">
    <location>
        <begin position="1"/>
        <end position="49"/>
    </location>
</feature>
<evidence type="ECO:0000313" key="3">
    <source>
        <dbReference type="Proteomes" id="UP000003824"/>
    </source>
</evidence>
<gene>
    <name evidence="2" type="ORF">SSFG_00349</name>
</gene>
<protein>
    <submittedName>
        <fullName evidence="2">Predicted protein</fullName>
    </submittedName>
</protein>
<name>D5ZWY5_STRV1</name>
<organism evidence="2 3">
    <name type="scientific">Streptomyces viridosporus (strain ATCC 14672 / DSM 40746 / JCM 4963 / KCTC 9882 / NRRL B-12104 / FH 1290)</name>
    <name type="common">Streptomyces ghanaensis</name>
    <dbReference type="NCBI Taxonomy" id="566461"/>
    <lineage>
        <taxon>Bacteria</taxon>
        <taxon>Bacillati</taxon>
        <taxon>Actinomycetota</taxon>
        <taxon>Actinomycetes</taxon>
        <taxon>Kitasatosporales</taxon>
        <taxon>Streptomycetaceae</taxon>
        <taxon>Streptomyces</taxon>
    </lineage>
</organism>
<sequence>MTGHTVLPRPGRHLVRDTTGDAATTRPEGLGGEPPRRAGVSGAGSVGRP</sequence>
<reference evidence="3" key="1">
    <citation type="submission" date="2008-12" db="EMBL/GenBank/DDBJ databases">
        <title>Annotation of Streptomyces ghanaensis ATCC 14672.</title>
        <authorList>
            <consortium name="The Broad Institute Genome Sequencing Platform"/>
            <consortium name="Broad Institute Microbial Sequencing Center"/>
            <person name="Fischbach M."/>
            <person name="Ward D."/>
            <person name="Young S."/>
            <person name="Kodira C.D."/>
            <person name="Zeng Q."/>
            <person name="Koehrsen M."/>
            <person name="Godfrey P."/>
            <person name="Alvarado L."/>
            <person name="Berlin A.M."/>
            <person name="Borenstein D."/>
            <person name="Chen Z."/>
            <person name="Engels R."/>
            <person name="Freedman E."/>
            <person name="Gellesch M."/>
            <person name="Goldberg J."/>
            <person name="Griggs A."/>
            <person name="Gujja S."/>
            <person name="Heiman D.I."/>
            <person name="Hepburn T.A."/>
            <person name="Howarth C."/>
            <person name="Jen D."/>
            <person name="Larson L."/>
            <person name="Lewis B."/>
            <person name="Mehta T."/>
            <person name="Park D."/>
            <person name="Pearson M."/>
            <person name="Roberts A."/>
            <person name="Saif S."/>
            <person name="Shea T.D."/>
            <person name="Shenoy N."/>
            <person name="Sisk P."/>
            <person name="Stolte C."/>
            <person name="Sykes S.N."/>
            <person name="Walk T."/>
            <person name="White J."/>
            <person name="Yandava C."/>
            <person name="Straight P."/>
            <person name="Clardy J."/>
            <person name="Hung D."/>
            <person name="Kolter R."/>
            <person name="Mekalanos J."/>
            <person name="Walker S."/>
            <person name="Walsh C.T."/>
            <person name="Wieland B.L.C."/>
            <person name="Ilzarbe M."/>
            <person name="Galagan J."/>
            <person name="Nusbaum C."/>
            <person name="Birren B."/>
        </authorList>
    </citation>
    <scope>NUCLEOTIDE SEQUENCE [LARGE SCALE GENOMIC DNA]</scope>
    <source>
        <strain evidence="3">ATCC 14672 / DSM 40746 / JCM 4963 / KCTC 9882 / NRRL B-12104 / FH 1290</strain>
    </source>
</reference>
<accession>D5ZWY5</accession>
<dbReference type="Proteomes" id="UP000003824">
    <property type="component" value="Unassembled WGS sequence"/>
</dbReference>
<evidence type="ECO:0000313" key="2">
    <source>
        <dbReference type="EMBL" id="EFE65095.2"/>
    </source>
</evidence>
<evidence type="ECO:0000256" key="1">
    <source>
        <dbReference type="SAM" id="MobiDB-lite"/>
    </source>
</evidence>
<dbReference type="EMBL" id="DS999641">
    <property type="protein sequence ID" value="EFE65095.2"/>
    <property type="molecule type" value="Genomic_DNA"/>
</dbReference>
<dbReference type="AlphaFoldDB" id="D5ZWY5"/>
<proteinExistence type="predicted"/>